<proteinExistence type="predicted"/>
<keyword evidence="2" id="KW-1185">Reference proteome</keyword>
<dbReference type="AlphaFoldDB" id="A0A2Z6INC6"/>
<dbReference type="Proteomes" id="UP000280188">
    <property type="component" value="Chromosome"/>
</dbReference>
<reference evidence="1 2" key="1">
    <citation type="journal article" date="2018" name="Microbiol. Resour. Announc.">
        <title>Complete Genome Sequence of Acidithiobacillus ferridurans JCM 18981.</title>
        <authorList>
            <person name="Miyauchi T."/>
            <person name="Kouzuma A."/>
            <person name="Abe T."/>
            <person name="Watanabe K."/>
        </authorList>
    </citation>
    <scope>NUCLEOTIDE SEQUENCE [LARGE SCALE GENOMIC DNA]</scope>
    <source>
        <strain evidence="2">ATCC 33020 / DSM 29468 / JCM 18981 / 11Fe</strain>
    </source>
</reference>
<dbReference type="KEGG" id="afj:AFERRID_29050"/>
<accession>A0A2Z6INC6</accession>
<protein>
    <submittedName>
        <fullName evidence="1">Uncharacterized protein</fullName>
    </submittedName>
</protein>
<evidence type="ECO:0000313" key="1">
    <source>
        <dbReference type="EMBL" id="BBF66687.1"/>
    </source>
</evidence>
<organism evidence="1 2">
    <name type="scientific">Acidithiobacillus ferridurans</name>
    <dbReference type="NCBI Taxonomy" id="1232575"/>
    <lineage>
        <taxon>Bacteria</taxon>
        <taxon>Pseudomonadati</taxon>
        <taxon>Pseudomonadota</taxon>
        <taxon>Acidithiobacillia</taxon>
        <taxon>Acidithiobacillales</taxon>
        <taxon>Acidithiobacillaceae</taxon>
        <taxon>Acidithiobacillus</taxon>
    </lineage>
</organism>
<dbReference type="EMBL" id="AP018795">
    <property type="protein sequence ID" value="BBF66687.1"/>
    <property type="molecule type" value="Genomic_DNA"/>
</dbReference>
<name>A0A2Z6INC6_ACIFI</name>
<sequence length="62" mass="6662">MLSPILWLRVVGIFSLSEDQTQGHSLQMKGSAEGAFQITFVGAGQARQLVPMKHQGDGVLPP</sequence>
<gene>
    <name evidence="1" type="ORF">AFERRID_29050</name>
</gene>
<evidence type="ECO:0000313" key="2">
    <source>
        <dbReference type="Proteomes" id="UP000280188"/>
    </source>
</evidence>